<dbReference type="GO" id="GO:0005634">
    <property type="term" value="C:nucleus"/>
    <property type="evidence" value="ECO:0000318"/>
    <property type="project" value="GO_Central"/>
</dbReference>
<dbReference type="PANTHER" id="PTHR24351">
    <property type="entry name" value="RIBOSOMAL PROTEIN S6 KINASE"/>
    <property type="match status" value="1"/>
</dbReference>
<dbReference type="OMA" id="HIMEREL"/>
<evidence type="ECO:0000313" key="8">
    <source>
        <dbReference type="Proteomes" id="UP000000600"/>
    </source>
</evidence>
<dbReference type="InParanoid" id="A0BUU2"/>
<dbReference type="KEGG" id="ptm:GSPATT00005555001"/>
<keyword evidence="2" id="KW-0808">Transferase</keyword>
<reference evidence="7 8" key="1">
    <citation type="journal article" date="2006" name="Nature">
        <title>Global trends of whole-genome duplications revealed by the ciliate Paramecium tetraurelia.</title>
        <authorList>
            <consortium name="Genoscope"/>
            <person name="Aury J.-M."/>
            <person name="Jaillon O."/>
            <person name="Duret L."/>
            <person name="Noel B."/>
            <person name="Jubin C."/>
            <person name="Porcel B.M."/>
            <person name="Segurens B."/>
            <person name="Daubin V."/>
            <person name="Anthouard V."/>
            <person name="Aiach N."/>
            <person name="Arnaiz O."/>
            <person name="Billaut A."/>
            <person name="Beisson J."/>
            <person name="Blanc I."/>
            <person name="Bouhouche K."/>
            <person name="Camara F."/>
            <person name="Duharcourt S."/>
            <person name="Guigo R."/>
            <person name="Gogendeau D."/>
            <person name="Katinka M."/>
            <person name="Keller A.-M."/>
            <person name="Kissmehl R."/>
            <person name="Klotz C."/>
            <person name="Koll F."/>
            <person name="Le Moue A."/>
            <person name="Lepere C."/>
            <person name="Malinsky S."/>
            <person name="Nowacki M."/>
            <person name="Nowak J.K."/>
            <person name="Plattner H."/>
            <person name="Poulain J."/>
            <person name="Ruiz F."/>
            <person name="Serrano V."/>
            <person name="Zagulski M."/>
            <person name="Dessen P."/>
            <person name="Betermier M."/>
            <person name="Weissenbach J."/>
            <person name="Scarpelli C."/>
            <person name="Schachter V."/>
            <person name="Sperling L."/>
            <person name="Meyer E."/>
            <person name="Cohen J."/>
            <person name="Wincker P."/>
        </authorList>
    </citation>
    <scope>NUCLEOTIDE SEQUENCE [LARGE SCALE GENOMIC DNA]</scope>
    <source>
        <strain evidence="7 8">Stock d4-2</strain>
    </source>
</reference>
<dbReference type="EMBL" id="CT868019">
    <property type="protein sequence ID" value="CAK62309.1"/>
    <property type="molecule type" value="Genomic_DNA"/>
</dbReference>
<dbReference type="GO" id="GO:0005524">
    <property type="term" value="F:ATP binding"/>
    <property type="evidence" value="ECO:0007669"/>
    <property type="project" value="UniProtKB-KW"/>
</dbReference>
<dbReference type="Pfam" id="PF00069">
    <property type="entry name" value="Pkinase"/>
    <property type="match status" value="1"/>
</dbReference>
<evidence type="ECO:0000313" key="7">
    <source>
        <dbReference type="EMBL" id="CAK62309.1"/>
    </source>
</evidence>
<dbReference type="GO" id="GO:0004674">
    <property type="term" value="F:protein serine/threonine kinase activity"/>
    <property type="evidence" value="ECO:0000318"/>
    <property type="project" value="GO_Central"/>
</dbReference>
<dbReference type="STRING" id="5888.A0BUU2"/>
<keyword evidence="3" id="KW-0547">Nucleotide-binding</keyword>
<dbReference type="Proteomes" id="UP000000600">
    <property type="component" value="Unassembled WGS sequence"/>
</dbReference>
<dbReference type="PROSITE" id="PS50011">
    <property type="entry name" value="PROTEIN_KINASE_DOM"/>
    <property type="match status" value="1"/>
</dbReference>
<dbReference type="HOGENOM" id="CLU_000288_63_26_1"/>
<keyword evidence="1" id="KW-0723">Serine/threonine-protein kinase</keyword>
<dbReference type="OrthoDB" id="63267at2759"/>
<dbReference type="GeneID" id="5015491"/>
<dbReference type="InterPro" id="IPR000719">
    <property type="entry name" value="Prot_kinase_dom"/>
</dbReference>
<dbReference type="GO" id="GO:0005737">
    <property type="term" value="C:cytoplasm"/>
    <property type="evidence" value="ECO:0000318"/>
    <property type="project" value="GO_Central"/>
</dbReference>
<dbReference type="RefSeq" id="XP_001429707.1">
    <property type="nucleotide sequence ID" value="XM_001429670.1"/>
</dbReference>
<organism evidence="7 8">
    <name type="scientific">Paramecium tetraurelia</name>
    <dbReference type="NCBI Taxonomy" id="5888"/>
    <lineage>
        <taxon>Eukaryota</taxon>
        <taxon>Sar</taxon>
        <taxon>Alveolata</taxon>
        <taxon>Ciliophora</taxon>
        <taxon>Intramacronucleata</taxon>
        <taxon>Oligohymenophorea</taxon>
        <taxon>Peniculida</taxon>
        <taxon>Parameciidae</taxon>
        <taxon>Paramecium</taxon>
    </lineage>
</organism>
<evidence type="ECO:0000259" key="6">
    <source>
        <dbReference type="PROSITE" id="PS50011"/>
    </source>
</evidence>
<evidence type="ECO:0000256" key="3">
    <source>
        <dbReference type="ARBA" id="ARBA00022741"/>
    </source>
</evidence>
<evidence type="ECO:0000256" key="5">
    <source>
        <dbReference type="ARBA" id="ARBA00022840"/>
    </source>
</evidence>
<accession>A0BUU2</accession>
<dbReference type="SUPFAM" id="SSF56112">
    <property type="entry name" value="Protein kinase-like (PK-like)"/>
    <property type="match status" value="1"/>
</dbReference>
<feature type="domain" description="Protein kinase" evidence="6">
    <location>
        <begin position="1"/>
        <end position="121"/>
    </location>
</feature>
<gene>
    <name evidence="7" type="ORF">GSPATT00005555001</name>
</gene>
<dbReference type="Gene3D" id="1.10.510.10">
    <property type="entry name" value="Transferase(Phosphotransferase) domain 1"/>
    <property type="match status" value="1"/>
</dbReference>
<dbReference type="SMART" id="SM00220">
    <property type="entry name" value="S_TKc"/>
    <property type="match status" value="1"/>
</dbReference>
<dbReference type="eggNOG" id="KOG0598">
    <property type="taxonomic scope" value="Eukaryota"/>
</dbReference>
<keyword evidence="8" id="KW-1185">Reference proteome</keyword>
<dbReference type="AlphaFoldDB" id="A0BUU2"/>
<evidence type="ECO:0000256" key="1">
    <source>
        <dbReference type="ARBA" id="ARBA00022527"/>
    </source>
</evidence>
<name>A0BUU2_PARTE</name>
<proteinExistence type="predicted"/>
<dbReference type="InterPro" id="IPR011009">
    <property type="entry name" value="Kinase-like_dom_sf"/>
</dbReference>
<keyword evidence="5" id="KW-0067">ATP-binding</keyword>
<evidence type="ECO:0000256" key="2">
    <source>
        <dbReference type="ARBA" id="ARBA00022679"/>
    </source>
</evidence>
<keyword evidence="4" id="KW-0418">Kinase</keyword>
<protein>
    <recommendedName>
        <fullName evidence="6">Protein kinase domain-containing protein</fullName>
    </recommendedName>
</protein>
<evidence type="ECO:0000256" key="4">
    <source>
        <dbReference type="ARBA" id="ARBA00022777"/>
    </source>
</evidence>
<sequence>MLTDFGLSKEGVQEHYSGARSFCGSVAYLAPEMLKRCGHGKAVDWYLLGVVMYELLVGQPPYYANDREELFNNIQKADLKLPTYISHDGINLLKALLQRNPAKRLGSGKGDAEEIKAHPYFTDIDWNKVKEKQIKMPILSRKTRFIKVEHNVFEIGSFLEQSHLAGWSFAEHKIQQ</sequence>